<organism evidence="2">
    <name type="scientific">uncultured Rubrobacteraceae bacterium</name>
    <dbReference type="NCBI Taxonomy" id="349277"/>
    <lineage>
        <taxon>Bacteria</taxon>
        <taxon>Bacillati</taxon>
        <taxon>Actinomycetota</taxon>
        <taxon>Rubrobacteria</taxon>
        <taxon>Rubrobacterales</taxon>
        <taxon>Rubrobacteraceae</taxon>
        <taxon>environmental samples</taxon>
    </lineage>
</organism>
<reference evidence="2" key="1">
    <citation type="submission" date="2020-02" db="EMBL/GenBank/DDBJ databases">
        <authorList>
            <person name="Meier V. D."/>
        </authorList>
    </citation>
    <scope>NUCLEOTIDE SEQUENCE</scope>
    <source>
        <strain evidence="2">AVDCRST_MAG01</strain>
    </source>
</reference>
<sequence>MTGLRAIGEEREVRLGRDVIRYREVGSGPTLVFVHGLLTNGVLWKDVVPGLSGRFRCVVPDLPLGGHAVPMSPETDLSPRGVARLVADFMEALDLRDVTLVGNDTGGAICQLVITEHPGRIGRLVLTNCDAYEAFLPWQLGIFQHGPRLLGAPFVGALAWVLRARPAQRLLLKLVAKRRMDEDTLDAYFANVTGNPGVRRDLTRFLQKISRRYTLEAARRFPGFQNPVLIVWGEDDPFFLSRYAWRLERDFPDATLRFLSGSRAFVPVDRPETLAEHVADFVRPRSGTGTAR</sequence>
<dbReference type="Pfam" id="PF00561">
    <property type="entry name" value="Abhydrolase_1"/>
    <property type="match status" value="1"/>
</dbReference>
<proteinExistence type="predicted"/>
<feature type="domain" description="AB hydrolase-1" evidence="1">
    <location>
        <begin position="29"/>
        <end position="265"/>
    </location>
</feature>
<evidence type="ECO:0000313" key="2">
    <source>
        <dbReference type="EMBL" id="CAA9451278.1"/>
    </source>
</evidence>
<accession>A0A6J4QRC9</accession>
<dbReference type="InterPro" id="IPR050266">
    <property type="entry name" value="AB_hydrolase_sf"/>
</dbReference>
<name>A0A6J4QRC9_9ACTN</name>
<dbReference type="PRINTS" id="PR00111">
    <property type="entry name" value="ABHYDROLASE"/>
</dbReference>
<dbReference type="InterPro" id="IPR029058">
    <property type="entry name" value="AB_hydrolase_fold"/>
</dbReference>
<dbReference type="SUPFAM" id="SSF53474">
    <property type="entry name" value="alpha/beta-Hydrolases"/>
    <property type="match status" value="1"/>
</dbReference>
<protein>
    <submittedName>
        <fullName evidence="2">Hydrolase, alpha/beta fold family</fullName>
    </submittedName>
</protein>
<dbReference type="GO" id="GO:0016787">
    <property type="term" value="F:hydrolase activity"/>
    <property type="evidence" value="ECO:0007669"/>
    <property type="project" value="UniProtKB-KW"/>
</dbReference>
<dbReference type="InterPro" id="IPR000073">
    <property type="entry name" value="AB_hydrolase_1"/>
</dbReference>
<dbReference type="EMBL" id="CADCUW010000600">
    <property type="protein sequence ID" value="CAA9451278.1"/>
    <property type="molecule type" value="Genomic_DNA"/>
</dbReference>
<evidence type="ECO:0000259" key="1">
    <source>
        <dbReference type="Pfam" id="PF00561"/>
    </source>
</evidence>
<dbReference type="AlphaFoldDB" id="A0A6J4QRC9"/>
<keyword evidence="2" id="KW-0378">Hydrolase</keyword>
<gene>
    <name evidence="2" type="ORF">AVDCRST_MAG01-01-4628</name>
</gene>
<dbReference type="Gene3D" id="3.40.50.1820">
    <property type="entry name" value="alpha/beta hydrolase"/>
    <property type="match status" value="1"/>
</dbReference>
<dbReference type="PANTHER" id="PTHR43798">
    <property type="entry name" value="MONOACYLGLYCEROL LIPASE"/>
    <property type="match status" value="1"/>
</dbReference>